<dbReference type="Proteomes" id="UP000324222">
    <property type="component" value="Unassembled WGS sequence"/>
</dbReference>
<keyword evidence="2" id="KW-1185">Reference proteome</keyword>
<comment type="caution">
    <text evidence="1">The sequence shown here is derived from an EMBL/GenBank/DDBJ whole genome shotgun (WGS) entry which is preliminary data.</text>
</comment>
<reference evidence="1 2" key="1">
    <citation type="submission" date="2019-05" db="EMBL/GenBank/DDBJ databases">
        <title>Another draft genome of Portunus trituberculatus and its Hox gene families provides insights of decapod evolution.</title>
        <authorList>
            <person name="Jeong J.-H."/>
            <person name="Song I."/>
            <person name="Kim S."/>
            <person name="Choi T."/>
            <person name="Kim D."/>
            <person name="Ryu S."/>
            <person name="Kim W."/>
        </authorList>
    </citation>
    <scope>NUCLEOTIDE SEQUENCE [LARGE SCALE GENOMIC DNA]</scope>
    <source>
        <tissue evidence="1">Muscle</tissue>
    </source>
</reference>
<accession>A0A5B7I1A6</accession>
<dbReference type="EMBL" id="VSRR010046006">
    <property type="protein sequence ID" value="MPC77502.1"/>
    <property type="molecule type" value="Genomic_DNA"/>
</dbReference>
<proteinExistence type="predicted"/>
<sequence length="120" mass="13546">MTNEDVRARLSHCDVFDSPFPLSVVVRGTPGDASGQEVVLKGVLIPSVRTGSLAKALIDWNLVFDLRLSEYSYISRTPTFIPPGATRSLARRCKSTLVRRQSRARVFHRRGHVKRTVRRQ</sequence>
<name>A0A5B7I1A6_PORTR</name>
<gene>
    <name evidence="1" type="ORF">E2C01_071959</name>
</gene>
<protein>
    <submittedName>
        <fullName evidence="1">Uncharacterized protein</fullName>
    </submittedName>
</protein>
<dbReference type="AlphaFoldDB" id="A0A5B7I1A6"/>
<evidence type="ECO:0000313" key="2">
    <source>
        <dbReference type="Proteomes" id="UP000324222"/>
    </source>
</evidence>
<organism evidence="1 2">
    <name type="scientific">Portunus trituberculatus</name>
    <name type="common">Swimming crab</name>
    <name type="synonym">Neptunus trituberculatus</name>
    <dbReference type="NCBI Taxonomy" id="210409"/>
    <lineage>
        <taxon>Eukaryota</taxon>
        <taxon>Metazoa</taxon>
        <taxon>Ecdysozoa</taxon>
        <taxon>Arthropoda</taxon>
        <taxon>Crustacea</taxon>
        <taxon>Multicrustacea</taxon>
        <taxon>Malacostraca</taxon>
        <taxon>Eumalacostraca</taxon>
        <taxon>Eucarida</taxon>
        <taxon>Decapoda</taxon>
        <taxon>Pleocyemata</taxon>
        <taxon>Brachyura</taxon>
        <taxon>Eubrachyura</taxon>
        <taxon>Portunoidea</taxon>
        <taxon>Portunidae</taxon>
        <taxon>Portuninae</taxon>
        <taxon>Portunus</taxon>
    </lineage>
</organism>
<evidence type="ECO:0000313" key="1">
    <source>
        <dbReference type="EMBL" id="MPC77502.1"/>
    </source>
</evidence>